<dbReference type="InterPro" id="IPR011856">
    <property type="entry name" value="tRNA_endonuc-like_dom_sf"/>
</dbReference>
<evidence type="ECO:0000313" key="4">
    <source>
        <dbReference type="Proteomes" id="UP000228886"/>
    </source>
</evidence>
<dbReference type="SUPFAM" id="SSF52980">
    <property type="entry name" value="Restriction endonuclease-like"/>
    <property type="match status" value="1"/>
</dbReference>
<name>A0A2M7E970_9BACT</name>
<sequence length="124" mass="14236">MTKERQKLGREGEKRAEKFLLSKGYKVIERNFKTPFGEIDLIAYAGKVLVFIEVKARTSYNFGSPEDAISPEKKRKISRVASLYLKAKRLNGVDCRFDVVALILDRGRENSYTIKLIKDAFQIC</sequence>
<dbReference type="CDD" id="cd20736">
    <property type="entry name" value="PoNe_Nuclease"/>
    <property type="match status" value="1"/>
</dbReference>
<organism evidence="3 4">
    <name type="scientific">bacterium (Candidatus Ratteibacteria) CG01_land_8_20_14_3_00_40_19</name>
    <dbReference type="NCBI Taxonomy" id="2014290"/>
    <lineage>
        <taxon>Bacteria</taxon>
        <taxon>Candidatus Ratteibacteria</taxon>
    </lineage>
</organism>
<gene>
    <name evidence="3" type="ORF">COS11_02910</name>
</gene>
<dbReference type="NCBIfam" id="NF009150">
    <property type="entry name" value="PRK12497.1-3"/>
    <property type="match status" value="1"/>
</dbReference>
<dbReference type="Gene3D" id="3.40.1350.10">
    <property type="match status" value="1"/>
</dbReference>
<evidence type="ECO:0000256" key="1">
    <source>
        <dbReference type="ARBA" id="ARBA00006738"/>
    </source>
</evidence>
<comment type="similarity">
    <text evidence="1 2">Belongs to the UPF0102 family.</text>
</comment>
<protein>
    <recommendedName>
        <fullName evidence="2">UPF0102 protein COS11_02910</fullName>
    </recommendedName>
</protein>
<dbReference type="HAMAP" id="MF_00048">
    <property type="entry name" value="UPF0102"/>
    <property type="match status" value="1"/>
</dbReference>
<dbReference type="NCBIfam" id="NF009154">
    <property type="entry name" value="PRK12497.3-3"/>
    <property type="match status" value="1"/>
</dbReference>
<evidence type="ECO:0000313" key="3">
    <source>
        <dbReference type="EMBL" id="PIV64292.1"/>
    </source>
</evidence>
<dbReference type="InterPro" id="IPR003509">
    <property type="entry name" value="UPF0102_YraN-like"/>
</dbReference>
<dbReference type="PANTHER" id="PTHR34039:SF1">
    <property type="entry name" value="UPF0102 PROTEIN YRAN"/>
    <property type="match status" value="1"/>
</dbReference>
<dbReference type="Pfam" id="PF02021">
    <property type="entry name" value="UPF0102"/>
    <property type="match status" value="1"/>
</dbReference>
<comment type="caution">
    <text evidence="3">The sequence shown here is derived from an EMBL/GenBank/DDBJ whole genome shotgun (WGS) entry which is preliminary data.</text>
</comment>
<accession>A0A2M7E970</accession>
<evidence type="ECO:0000256" key="2">
    <source>
        <dbReference type="HAMAP-Rule" id="MF_00048"/>
    </source>
</evidence>
<dbReference type="Proteomes" id="UP000228886">
    <property type="component" value="Unassembled WGS sequence"/>
</dbReference>
<proteinExistence type="inferred from homology"/>
<dbReference type="InterPro" id="IPR011335">
    <property type="entry name" value="Restrct_endonuc-II-like"/>
</dbReference>
<dbReference type="AlphaFoldDB" id="A0A2M7E970"/>
<dbReference type="EMBL" id="PETL01000143">
    <property type="protein sequence ID" value="PIV64292.1"/>
    <property type="molecule type" value="Genomic_DNA"/>
</dbReference>
<dbReference type="NCBIfam" id="TIGR00252">
    <property type="entry name" value="YraN family protein"/>
    <property type="match status" value="1"/>
</dbReference>
<dbReference type="GO" id="GO:0003676">
    <property type="term" value="F:nucleic acid binding"/>
    <property type="evidence" value="ECO:0007669"/>
    <property type="project" value="InterPro"/>
</dbReference>
<dbReference type="PANTHER" id="PTHR34039">
    <property type="entry name" value="UPF0102 PROTEIN YRAN"/>
    <property type="match status" value="1"/>
</dbReference>
<reference evidence="4" key="1">
    <citation type="submission" date="2017-09" db="EMBL/GenBank/DDBJ databases">
        <title>Depth-based differentiation of microbial function through sediment-hosted aquifers and enrichment of novel symbionts in the deep terrestrial subsurface.</title>
        <authorList>
            <person name="Probst A.J."/>
            <person name="Ladd B."/>
            <person name="Jarett J.K."/>
            <person name="Geller-Mcgrath D.E."/>
            <person name="Sieber C.M.K."/>
            <person name="Emerson J.B."/>
            <person name="Anantharaman K."/>
            <person name="Thomas B.C."/>
            <person name="Malmstrom R."/>
            <person name="Stieglmeier M."/>
            <person name="Klingl A."/>
            <person name="Woyke T."/>
            <person name="Ryan C.M."/>
            <person name="Banfield J.F."/>
        </authorList>
    </citation>
    <scope>NUCLEOTIDE SEQUENCE [LARGE SCALE GENOMIC DNA]</scope>
</reference>